<sequence>MEKGSTQDAELFRASYCALDGLPTGDEFSRICASLQQNRKKLIAAVDEIIKGLDCDRAAAIAQQKEKQTQISSLKGNISTLQKRVARRTEQLTQWKEEVAGVVDELEHTEAHRRQADVLADHYEKKAAVLRVQISNAWRRVGKLKNLTDEAIDSCDSAL</sequence>
<accession>A0A0B2VTR4</accession>
<gene>
    <name evidence="1" type="ORF">Tcan_07889</name>
</gene>
<dbReference type="Proteomes" id="UP000031036">
    <property type="component" value="Unassembled WGS sequence"/>
</dbReference>
<comment type="caution">
    <text evidence="1">The sequence shown here is derived from an EMBL/GenBank/DDBJ whole genome shotgun (WGS) entry which is preliminary data.</text>
</comment>
<evidence type="ECO:0000313" key="1">
    <source>
        <dbReference type="EMBL" id="KHN85088.1"/>
    </source>
</evidence>
<name>A0A0B2VTR4_TOXCA</name>
<organism evidence="1 2">
    <name type="scientific">Toxocara canis</name>
    <name type="common">Canine roundworm</name>
    <dbReference type="NCBI Taxonomy" id="6265"/>
    <lineage>
        <taxon>Eukaryota</taxon>
        <taxon>Metazoa</taxon>
        <taxon>Ecdysozoa</taxon>
        <taxon>Nematoda</taxon>
        <taxon>Chromadorea</taxon>
        <taxon>Rhabditida</taxon>
        <taxon>Spirurina</taxon>
        <taxon>Ascaridomorpha</taxon>
        <taxon>Ascaridoidea</taxon>
        <taxon>Toxocaridae</taxon>
        <taxon>Toxocara</taxon>
    </lineage>
</organism>
<protein>
    <submittedName>
        <fullName evidence="1">Uncharacterized protein</fullName>
    </submittedName>
</protein>
<keyword evidence="2" id="KW-1185">Reference proteome</keyword>
<dbReference type="EMBL" id="JPKZ01000869">
    <property type="protein sequence ID" value="KHN85088.1"/>
    <property type="molecule type" value="Genomic_DNA"/>
</dbReference>
<proteinExistence type="predicted"/>
<dbReference type="AlphaFoldDB" id="A0A0B2VTR4"/>
<reference evidence="1 2" key="1">
    <citation type="submission" date="2014-11" db="EMBL/GenBank/DDBJ databases">
        <title>Genetic blueprint of the zoonotic pathogen Toxocara canis.</title>
        <authorList>
            <person name="Zhu X.-Q."/>
            <person name="Korhonen P.K."/>
            <person name="Cai H."/>
            <person name="Young N.D."/>
            <person name="Nejsum P."/>
            <person name="von Samson-Himmelstjerna G."/>
            <person name="Boag P.R."/>
            <person name="Tan P."/>
            <person name="Li Q."/>
            <person name="Min J."/>
            <person name="Yang Y."/>
            <person name="Wang X."/>
            <person name="Fang X."/>
            <person name="Hall R.S."/>
            <person name="Hofmann A."/>
            <person name="Sternberg P.W."/>
            <person name="Jex A.R."/>
            <person name="Gasser R.B."/>
        </authorList>
    </citation>
    <scope>NUCLEOTIDE SEQUENCE [LARGE SCALE GENOMIC DNA]</scope>
    <source>
        <strain evidence="1">PN_DK_2014</strain>
    </source>
</reference>
<evidence type="ECO:0000313" key="2">
    <source>
        <dbReference type="Proteomes" id="UP000031036"/>
    </source>
</evidence>